<evidence type="ECO:0000256" key="1">
    <source>
        <dbReference type="SAM" id="MobiDB-lite"/>
    </source>
</evidence>
<reference evidence="3" key="1">
    <citation type="submission" date="2025-08" db="UniProtKB">
        <authorList>
            <consortium name="RefSeq"/>
        </authorList>
    </citation>
    <scope>IDENTIFICATION</scope>
    <source>
        <tissue evidence="3">Whole body</tissue>
    </source>
</reference>
<proteinExistence type="predicted"/>
<keyword evidence="2" id="KW-1185">Reference proteome</keyword>
<dbReference type="RefSeq" id="XP_024893105.1">
    <property type="nucleotide sequence ID" value="XM_025037337.1"/>
</dbReference>
<evidence type="ECO:0000313" key="2">
    <source>
        <dbReference type="Proteomes" id="UP000504618"/>
    </source>
</evidence>
<feature type="compositionally biased region" description="Acidic residues" evidence="1">
    <location>
        <begin position="74"/>
        <end position="106"/>
    </location>
</feature>
<gene>
    <name evidence="3" type="primary">LOC112468231</name>
</gene>
<dbReference type="Proteomes" id="UP000504618">
    <property type="component" value="Unplaced"/>
</dbReference>
<sequence length="298" mass="34386">MSQTVRSRKLVSKLSQKYFRCRMRKLEKYPYPMERAKRVKFQKDNNESDRSNEICENCENNNNTFHNMEIIDDNNERDELNDDNNERDEVNDDNNERDELNDDNNERDEFNSDSSTTNNVVDDINICDAIGNEMDNDFTPSHLATWCKTLNIPMTHADASLKDIRKHKCFRTIFPSAIRTILGTPKSTQIKIVPPGEYYHKGLVNELVRVLSKHNIENVNLTLNIDGLPLFKSSGQQLWPILISVAGIPGEIMVGAYCGEKKPNDINLFLEEFVNEMSYLINNGLEINNKLLPVKLQL</sequence>
<feature type="region of interest" description="Disordered" evidence="1">
    <location>
        <begin position="38"/>
        <end position="59"/>
    </location>
</feature>
<protein>
    <submittedName>
        <fullName evidence="3">Protein PFC0760c-like</fullName>
    </submittedName>
</protein>
<organism evidence="2 3">
    <name type="scientific">Temnothorax curvispinosus</name>
    <dbReference type="NCBI Taxonomy" id="300111"/>
    <lineage>
        <taxon>Eukaryota</taxon>
        <taxon>Metazoa</taxon>
        <taxon>Ecdysozoa</taxon>
        <taxon>Arthropoda</taxon>
        <taxon>Hexapoda</taxon>
        <taxon>Insecta</taxon>
        <taxon>Pterygota</taxon>
        <taxon>Neoptera</taxon>
        <taxon>Endopterygota</taxon>
        <taxon>Hymenoptera</taxon>
        <taxon>Apocrita</taxon>
        <taxon>Aculeata</taxon>
        <taxon>Formicoidea</taxon>
        <taxon>Formicidae</taxon>
        <taxon>Myrmicinae</taxon>
        <taxon>Temnothorax</taxon>
    </lineage>
</organism>
<feature type="region of interest" description="Disordered" evidence="1">
    <location>
        <begin position="74"/>
        <end position="117"/>
    </location>
</feature>
<dbReference type="OrthoDB" id="7555088at2759"/>
<dbReference type="GeneID" id="112468231"/>
<evidence type="ECO:0000313" key="3">
    <source>
        <dbReference type="RefSeq" id="XP_024893105.1"/>
    </source>
</evidence>
<feature type="compositionally biased region" description="Basic and acidic residues" evidence="1">
    <location>
        <begin position="41"/>
        <end position="53"/>
    </location>
</feature>
<dbReference type="PANTHER" id="PTHR33053">
    <property type="entry name" value="PROTEIN, PUTATIVE-RELATED"/>
    <property type="match status" value="1"/>
</dbReference>
<dbReference type="AlphaFoldDB" id="A0A6J1RK20"/>
<accession>A0A6J1RK20</accession>
<name>A0A6J1RK20_9HYME</name>